<evidence type="ECO:0000256" key="2">
    <source>
        <dbReference type="SAM" id="MobiDB-lite"/>
    </source>
</evidence>
<feature type="compositionally biased region" description="Basic and acidic residues" evidence="2">
    <location>
        <begin position="178"/>
        <end position="194"/>
    </location>
</feature>
<dbReference type="SUPFAM" id="SSF54928">
    <property type="entry name" value="RNA-binding domain, RBD"/>
    <property type="match status" value="1"/>
</dbReference>
<protein>
    <recommendedName>
        <fullName evidence="3">RRM domain-containing protein</fullName>
    </recommendedName>
</protein>
<proteinExistence type="predicted"/>
<dbReference type="Gene3D" id="3.30.70.330">
    <property type="match status" value="1"/>
</dbReference>
<feature type="region of interest" description="Disordered" evidence="2">
    <location>
        <begin position="66"/>
        <end position="120"/>
    </location>
</feature>
<dbReference type="GO" id="GO:0003723">
    <property type="term" value="F:RNA binding"/>
    <property type="evidence" value="ECO:0007669"/>
    <property type="project" value="UniProtKB-UniRule"/>
</dbReference>
<dbReference type="Pfam" id="PF00076">
    <property type="entry name" value="RRM_1"/>
    <property type="match status" value="1"/>
</dbReference>
<feature type="region of interest" description="Disordered" evidence="2">
    <location>
        <begin position="155"/>
        <end position="203"/>
    </location>
</feature>
<feature type="compositionally biased region" description="Gly residues" evidence="2">
    <location>
        <begin position="26"/>
        <end position="40"/>
    </location>
</feature>
<sequence>MDSKTRILSANNGGGGGYQEGDRGVRVGGGGGGRGGGGRDGGGRDGDWRCPNLSVGHLLLLALVSGDRGGGRGASDRGGGHDSGRSYESSRYDGGSRSGGGGGGSYGSDSRGNGSYGQGSPPLLAAIPSYDGSGSYPLPMGYGMEAVPLPSSYAGGPPSYGGPTGGYGGDAPSTGGRGGRDGSYDGDSAPRRQEPSYGDAPAEKVKQCDENCDNATIYINNLPPDVTTDELKDLFGGIGQVGRIKQKRGYKDQRPYNIKIYTVEKGKNKGDACLAYEPITFGRRLFQQYDIHRNAFIRLGGTLALS</sequence>
<dbReference type="InterPro" id="IPR035979">
    <property type="entry name" value="RBD_domain_sf"/>
</dbReference>
<feature type="compositionally biased region" description="Polar residues" evidence="2">
    <location>
        <begin position="1"/>
        <end position="11"/>
    </location>
</feature>
<dbReference type="InterPro" id="IPR000504">
    <property type="entry name" value="RRM_dom"/>
</dbReference>
<feature type="domain" description="RRM" evidence="3">
    <location>
        <begin position="215"/>
        <end position="306"/>
    </location>
</feature>
<dbReference type="InterPro" id="IPR012677">
    <property type="entry name" value="Nucleotide-bd_a/b_plait_sf"/>
</dbReference>
<dbReference type="PROSITE" id="PS50102">
    <property type="entry name" value="RRM"/>
    <property type="match status" value="1"/>
</dbReference>
<keyword evidence="1" id="KW-0694">RNA-binding</keyword>
<reference evidence="4" key="1">
    <citation type="submission" date="2019-12" db="EMBL/GenBank/DDBJ databases">
        <title>Genome sequencing and annotation of Brassica cretica.</title>
        <authorList>
            <person name="Studholme D.J."/>
            <person name="Sarris P.F."/>
        </authorList>
    </citation>
    <scope>NUCLEOTIDE SEQUENCE</scope>
    <source>
        <strain evidence="4">PFS-102/07</strain>
        <tissue evidence="4">Leaf</tissue>
    </source>
</reference>
<feature type="region of interest" description="Disordered" evidence="2">
    <location>
        <begin position="1"/>
        <end position="49"/>
    </location>
</feature>
<organism evidence="4">
    <name type="scientific">Brassica cretica</name>
    <name type="common">Mustard</name>
    <dbReference type="NCBI Taxonomy" id="69181"/>
    <lineage>
        <taxon>Eukaryota</taxon>
        <taxon>Viridiplantae</taxon>
        <taxon>Streptophyta</taxon>
        <taxon>Embryophyta</taxon>
        <taxon>Tracheophyta</taxon>
        <taxon>Spermatophyta</taxon>
        <taxon>Magnoliopsida</taxon>
        <taxon>eudicotyledons</taxon>
        <taxon>Gunneridae</taxon>
        <taxon>Pentapetalae</taxon>
        <taxon>rosids</taxon>
        <taxon>malvids</taxon>
        <taxon>Brassicales</taxon>
        <taxon>Brassicaceae</taxon>
        <taxon>Brassiceae</taxon>
        <taxon>Brassica</taxon>
    </lineage>
</organism>
<gene>
    <name evidence="4" type="ORF">F2Q70_00000639</name>
</gene>
<evidence type="ECO:0000313" key="4">
    <source>
        <dbReference type="EMBL" id="KAF2575686.1"/>
    </source>
</evidence>
<comment type="caution">
    <text evidence="4">The sequence shown here is derived from an EMBL/GenBank/DDBJ whole genome shotgun (WGS) entry which is preliminary data.</text>
</comment>
<evidence type="ECO:0000259" key="3">
    <source>
        <dbReference type="PROSITE" id="PS50102"/>
    </source>
</evidence>
<feature type="compositionally biased region" description="Gly residues" evidence="2">
    <location>
        <begin position="158"/>
        <end position="169"/>
    </location>
</feature>
<name>A0A8S9J394_BRACR</name>
<dbReference type="AlphaFoldDB" id="A0A8S9J394"/>
<dbReference type="PANTHER" id="PTHR12999:SF20">
    <property type="entry name" value="RANBP2-TYPE DOMAIN-CONTAINING PROTEIN"/>
    <property type="match status" value="1"/>
</dbReference>
<feature type="compositionally biased region" description="Basic and acidic residues" evidence="2">
    <location>
        <begin position="74"/>
        <end position="91"/>
    </location>
</feature>
<feature type="compositionally biased region" description="Gly residues" evidence="2">
    <location>
        <begin position="96"/>
        <end position="106"/>
    </location>
</feature>
<dbReference type="EMBL" id="QGKY02001015">
    <property type="protein sequence ID" value="KAF2575686.1"/>
    <property type="molecule type" value="Genomic_DNA"/>
</dbReference>
<accession>A0A8S9J394</accession>
<dbReference type="PANTHER" id="PTHR12999">
    <property type="entry name" value="ZINC FINGER RAN-BINDING DOMAIN-CONTAINING PROTEIN 2 ZRANB2-RELATED"/>
    <property type="match status" value="1"/>
</dbReference>
<evidence type="ECO:0000256" key="1">
    <source>
        <dbReference type="PROSITE-ProRule" id="PRU00176"/>
    </source>
</evidence>